<dbReference type="Proteomes" id="UP001165085">
    <property type="component" value="Unassembled WGS sequence"/>
</dbReference>
<evidence type="ECO:0000256" key="1">
    <source>
        <dbReference type="ARBA" id="ARBA00022737"/>
    </source>
</evidence>
<dbReference type="OrthoDB" id="270720at2759"/>
<accession>A0A9W7BI62</accession>
<dbReference type="PANTHER" id="PTHR43215:SF14">
    <property type="entry name" value="RADIAL SPOKE HEAD 1 HOMOLOG"/>
    <property type="match status" value="1"/>
</dbReference>
<proteinExistence type="predicted"/>
<dbReference type="Gene3D" id="2.20.110.10">
    <property type="entry name" value="Histone H3 K4-specific methyltransferase SET7/9 N-terminal domain"/>
    <property type="match status" value="1"/>
</dbReference>
<dbReference type="AlphaFoldDB" id="A0A9W7BI62"/>
<evidence type="ECO:0000313" key="2">
    <source>
        <dbReference type="EMBL" id="GMH88117.1"/>
    </source>
</evidence>
<dbReference type="Pfam" id="PF02493">
    <property type="entry name" value="MORN"/>
    <property type="match status" value="5"/>
</dbReference>
<dbReference type="PANTHER" id="PTHR43215">
    <property type="entry name" value="RADIAL SPOKE HEAD 1 HOMOLOG"/>
    <property type="match status" value="1"/>
</dbReference>
<name>A0A9W7BI62_9STRA</name>
<protein>
    <submittedName>
        <fullName evidence="2">Uncharacterized protein</fullName>
    </submittedName>
</protein>
<dbReference type="InterPro" id="IPR003409">
    <property type="entry name" value="MORN"/>
</dbReference>
<evidence type="ECO:0000313" key="3">
    <source>
        <dbReference type="Proteomes" id="UP001165085"/>
    </source>
</evidence>
<keyword evidence="1" id="KW-0677">Repeat</keyword>
<organism evidence="2 3">
    <name type="scientific">Triparma strigata</name>
    <dbReference type="NCBI Taxonomy" id="1606541"/>
    <lineage>
        <taxon>Eukaryota</taxon>
        <taxon>Sar</taxon>
        <taxon>Stramenopiles</taxon>
        <taxon>Ochrophyta</taxon>
        <taxon>Bolidophyceae</taxon>
        <taxon>Parmales</taxon>
        <taxon>Triparmaceae</taxon>
        <taxon>Triparma</taxon>
    </lineage>
</organism>
<sequence length="220" mass="23545">MGDEDAEYKVMYEGDEAETNWISKAGKATVTYADGSTFVGTFDEEKLKQGPGVYTWMGPGEDEDAPVVKAVYDGEYKDGIKSGRGKMTFPSGDVYDGFWVNNKMEGEGTYTYKATGDIYSGSFVGGLKSGSGRYEFGADSSQLVGTWVDGSITTGSWELKGCGTYTGAFKNGKPDGEGSFAFVSGIEQKGAYIAKKEGEEDDEDAPVTITWEGEPVFGTA</sequence>
<keyword evidence="3" id="KW-1185">Reference proteome</keyword>
<dbReference type="SUPFAM" id="SSF82185">
    <property type="entry name" value="Histone H3 K4-specific methyltransferase SET7/9 N-terminal domain"/>
    <property type="match status" value="1"/>
</dbReference>
<reference evidence="3" key="1">
    <citation type="journal article" date="2023" name="Commun. Biol.">
        <title>Genome analysis of Parmales, the sister group of diatoms, reveals the evolutionary specialization of diatoms from phago-mixotrophs to photoautotrophs.</title>
        <authorList>
            <person name="Ban H."/>
            <person name="Sato S."/>
            <person name="Yoshikawa S."/>
            <person name="Yamada K."/>
            <person name="Nakamura Y."/>
            <person name="Ichinomiya M."/>
            <person name="Sato N."/>
            <person name="Blanc-Mathieu R."/>
            <person name="Endo H."/>
            <person name="Kuwata A."/>
            <person name="Ogata H."/>
        </authorList>
    </citation>
    <scope>NUCLEOTIDE SEQUENCE [LARGE SCALE GENOMIC DNA]</scope>
    <source>
        <strain evidence="3">NIES 3701</strain>
    </source>
</reference>
<dbReference type="EMBL" id="BRXY01000338">
    <property type="protein sequence ID" value="GMH88117.1"/>
    <property type="molecule type" value="Genomic_DNA"/>
</dbReference>
<dbReference type="SMART" id="SM00698">
    <property type="entry name" value="MORN"/>
    <property type="match status" value="4"/>
</dbReference>
<comment type="caution">
    <text evidence="2">The sequence shown here is derived from an EMBL/GenBank/DDBJ whole genome shotgun (WGS) entry which is preliminary data.</text>
</comment>
<gene>
    <name evidence="2" type="ORF">TrST_g6162</name>
</gene>